<evidence type="ECO:0000256" key="1">
    <source>
        <dbReference type="SAM" id="MobiDB-lite"/>
    </source>
</evidence>
<name>A0A318YXP0_ASPNB</name>
<dbReference type="EMBL" id="KZ821445">
    <property type="protein sequence ID" value="PYH39695.1"/>
    <property type="molecule type" value="Genomic_DNA"/>
</dbReference>
<accession>A0A318YXP0</accession>
<evidence type="ECO:0000313" key="3">
    <source>
        <dbReference type="Proteomes" id="UP000247647"/>
    </source>
</evidence>
<dbReference type="Proteomes" id="UP000247647">
    <property type="component" value="Unassembled WGS sequence"/>
</dbReference>
<organism evidence="2 3">
    <name type="scientific">Aspergillus neoniger (strain CBS 115656)</name>
    <dbReference type="NCBI Taxonomy" id="1448310"/>
    <lineage>
        <taxon>Eukaryota</taxon>
        <taxon>Fungi</taxon>
        <taxon>Dikarya</taxon>
        <taxon>Ascomycota</taxon>
        <taxon>Pezizomycotina</taxon>
        <taxon>Eurotiomycetes</taxon>
        <taxon>Eurotiomycetidae</taxon>
        <taxon>Eurotiales</taxon>
        <taxon>Aspergillaceae</taxon>
        <taxon>Aspergillus</taxon>
        <taxon>Aspergillus subgen. Circumdati</taxon>
    </lineage>
</organism>
<keyword evidence="3" id="KW-1185">Reference proteome</keyword>
<evidence type="ECO:0000313" key="2">
    <source>
        <dbReference type="EMBL" id="PYH39695.1"/>
    </source>
</evidence>
<protein>
    <submittedName>
        <fullName evidence="2">Uncharacterized protein</fullName>
    </submittedName>
</protein>
<dbReference type="GeneID" id="37129482"/>
<feature type="compositionally biased region" description="Basic and acidic residues" evidence="1">
    <location>
        <begin position="9"/>
        <end position="39"/>
    </location>
</feature>
<dbReference type="OrthoDB" id="4482556at2759"/>
<dbReference type="RefSeq" id="XP_025485173.1">
    <property type="nucleotide sequence ID" value="XM_025627026.1"/>
</dbReference>
<dbReference type="AlphaFoldDB" id="A0A318YXP0"/>
<sequence length="90" mass="10177">MTPAVESFKSQKDNTKPQNDSRKTNKEKSVHELHKDEPHGLGSGSHQQTSGSPVTVRADDFDYLHAAPGAFKCALCRQWHTKRCPWLINY</sequence>
<feature type="compositionally biased region" description="Polar residues" evidence="1">
    <location>
        <begin position="44"/>
        <end position="53"/>
    </location>
</feature>
<reference evidence="2" key="1">
    <citation type="submission" date="2016-12" db="EMBL/GenBank/DDBJ databases">
        <title>The genomes of Aspergillus section Nigri reveals drivers in fungal speciation.</title>
        <authorList>
            <consortium name="DOE Joint Genome Institute"/>
            <person name="Vesth T.C."/>
            <person name="Nybo J."/>
            <person name="Theobald S."/>
            <person name="Brandl J."/>
            <person name="Frisvad J.C."/>
            <person name="Nielsen K.F."/>
            <person name="Lyhne E.K."/>
            <person name="Kogle M.E."/>
            <person name="Kuo A."/>
            <person name="Riley R."/>
            <person name="Clum A."/>
            <person name="Nolan M."/>
            <person name="Lipzen A."/>
            <person name="Salamov A."/>
            <person name="Henrissat B."/>
            <person name="Wiebenga A."/>
            <person name="De Vries R.P."/>
            <person name="Grigoriev I.V."/>
            <person name="Mortensen U.H."/>
            <person name="Andersen M.R."/>
            <person name="Baker S.E."/>
        </authorList>
    </citation>
    <scope>NUCLEOTIDE SEQUENCE [LARGE SCALE GENOMIC DNA]</scope>
    <source>
        <strain evidence="2">CBS 115656</strain>
    </source>
</reference>
<gene>
    <name evidence="2" type="ORF">BO87DRAFT_420814</name>
</gene>
<proteinExistence type="predicted"/>
<feature type="region of interest" description="Disordered" evidence="1">
    <location>
        <begin position="1"/>
        <end position="54"/>
    </location>
</feature>